<comment type="function">
    <text evidence="7">Involved in DNA repair and RecF pathway recombination.</text>
</comment>
<dbReference type="SUPFAM" id="SSF57863">
    <property type="entry name" value="ArfGap/RecO-like zinc finger"/>
    <property type="match status" value="1"/>
</dbReference>
<dbReference type="InterPro" id="IPR037278">
    <property type="entry name" value="ARFGAP/RecO"/>
</dbReference>
<accession>A0A1H5V8W4</accession>
<dbReference type="GO" id="GO:0006310">
    <property type="term" value="P:DNA recombination"/>
    <property type="evidence" value="ECO:0007669"/>
    <property type="project" value="UniProtKB-UniRule"/>
</dbReference>
<dbReference type="NCBIfam" id="TIGR00613">
    <property type="entry name" value="reco"/>
    <property type="match status" value="1"/>
</dbReference>
<dbReference type="InterPro" id="IPR012340">
    <property type="entry name" value="NA-bd_OB-fold"/>
</dbReference>
<dbReference type="RefSeq" id="WP_011381074.1">
    <property type="nucleotide sequence ID" value="NC_007614.1"/>
</dbReference>
<evidence type="ECO:0000256" key="4">
    <source>
        <dbReference type="ARBA" id="ARBA00023172"/>
    </source>
</evidence>
<keyword evidence="4 7" id="KW-0233">DNA recombination</keyword>
<evidence type="ECO:0000256" key="7">
    <source>
        <dbReference type="HAMAP-Rule" id="MF_00201"/>
    </source>
</evidence>
<dbReference type="KEGG" id="nmu:Nmul_A1757"/>
<name>A0A1H5V8W4_NITMU</name>
<dbReference type="GO" id="GO:0043590">
    <property type="term" value="C:bacterial nucleoid"/>
    <property type="evidence" value="ECO:0007669"/>
    <property type="project" value="TreeGrafter"/>
</dbReference>
<dbReference type="GO" id="GO:0006302">
    <property type="term" value="P:double-strand break repair"/>
    <property type="evidence" value="ECO:0007669"/>
    <property type="project" value="TreeGrafter"/>
</dbReference>
<dbReference type="Pfam" id="PF11967">
    <property type="entry name" value="RecO_N"/>
    <property type="match status" value="1"/>
</dbReference>
<evidence type="ECO:0000256" key="5">
    <source>
        <dbReference type="ARBA" id="ARBA00023204"/>
    </source>
</evidence>
<dbReference type="PANTHER" id="PTHR33991:SF1">
    <property type="entry name" value="DNA REPAIR PROTEIN RECO"/>
    <property type="match status" value="1"/>
</dbReference>
<organism evidence="9 10">
    <name type="scientific">Nitrosospira multiformis (strain ATCC 25196 / NCIMB 11849 / C 71)</name>
    <dbReference type="NCBI Taxonomy" id="323848"/>
    <lineage>
        <taxon>Bacteria</taxon>
        <taxon>Pseudomonadati</taxon>
        <taxon>Pseudomonadota</taxon>
        <taxon>Betaproteobacteria</taxon>
        <taxon>Nitrosomonadales</taxon>
        <taxon>Nitrosomonadaceae</taxon>
        <taxon>Nitrosospira</taxon>
    </lineage>
</organism>
<dbReference type="Gene3D" id="2.40.50.140">
    <property type="entry name" value="Nucleic acid-binding proteins"/>
    <property type="match status" value="1"/>
</dbReference>
<dbReference type="AlphaFoldDB" id="A0A1H5V8W4"/>
<dbReference type="Pfam" id="PF02565">
    <property type="entry name" value="RecO_C"/>
    <property type="match status" value="1"/>
</dbReference>
<keyword evidence="3 7" id="KW-0227">DNA damage</keyword>
<evidence type="ECO:0000313" key="9">
    <source>
        <dbReference type="EMBL" id="SEF83822.1"/>
    </source>
</evidence>
<dbReference type="HAMAP" id="MF_00201">
    <property type="entry name" value="RecO"/>
    <property type="match status" value="1"/>
</dbReference>
<evidence type="ECO:0000256" key="1">
    <source>
        <dbReference type="ARBA" id="ARBA00007452"/>
    </source>
</evidence>
<sequence>MNVDKQRQEAQPAFVLHSYPYLETSLIVEVFTQNSGRIAVVAKGAKRPTSPLRGLLRAFQPLLLSWGGKSELRTLHKAEWQGGQLPLQGTALICGFYLNELLIRLLHRNDPHERLFACYQEALSDLSTASDYIPILRRFEQRLLQEMGYALTLDHDVSSGKPIKPTQMYCYEIERGPIASSNGSCPFNLELSGKTLLDMYQGDYLAPLTRLQSRILMRHLLSHYLGDKPLHTRQLLKEFQQL</sequence>
<comment type="similarity">
    <text evidence="1 7">Belongs to the RecO family.</text>
</comment>
<dbReference type="Gene3D" id="1.20.1440.120">
    <property type="entry name" value="Recombination protein O, C-terminal domain"/>
    <property type="match status" value="1"/>
</dbReference>
<dbReference type="OrthoDB" id="9804792at2"/>
<protein>
    <recommendedName>
        <fullName evidence="2 7">DNA repair protein RecO</fullName>
    </recommendedName>
    <alternativeName>
        <fullName evidence="6 7">Recombination protein O</fullName>
    </alternativeName>
</protein>
<dbReference type="InterPro" id="IPR003717">
    <property type="entry name" value="RecO"/>
</dbReference>
<evidence type="ECO:0000256" key="3">
    <source>
        <dbReference type="ARBA" id="ARBA00022763"/>
    </source>
</evidence>
<dbReference type="InterPro" id="IPR042242">
    <property type="entry name" value="RecO_C"/>
</dbReference>
<proteinExistence type="inferred from homology"/>
<keyword evidence="5 7" id="KW-0234">DNA repair</keyword>
<dbReference type="EMBL" id="FNVK01000011">
    <property type="protein sequence ID" value="SEF83822.1"/>
    <property type="molecule type" value="Genomic_DNA"/>
</dbReference>
<evidence type="ECO:0000256" key="6">
    <source>
        <dbReference type="ARBA" id="ARBA00033409"/>
    </source>
</evidence>
<evidence type="ECO:0000313" key="10">
    <source>
        <dbReference type="Proteomes" id="UP000236751"/>
    </source>
</evidence>
<dbReference type="InterPro" id="IPR022572">
    <property type="entry name" value="DNA_rep/recomb_RecO_N"/>
</dbReference>
<evidence type="ECO:0000256" key="2">
    <source>
        <dbReference type="ARBA" id="ARBA00021310"/>
    </source>
</evidence>
<evidence type="ECO:0000259" key="8">
    <source>
        <dbReference type="Pfam" id="PF11967"/>
    </source>
</evidence>
<gene>
    <name evidence="7" type="primary">recO</name>
    <name evidence="9" type="ORF">SAMN05216403_11120</name>
</gene>
<dbReference type="SMR" id="A0A1H5V8W4"/>
<feature type="domain" description="DNA replication/recombination mediator RecO N-terminal" evidence="8">
    <location>
        <begin position="11"/>
        <end position="80"/>
    </location>
</feature>
<dbReference type="SUPFAM" id="SSF50249">
    <property type="entry name" value="Nucleic acid-binding proteins"/>
    <property type="match status" value="1"/>
</dbReference>
<dbReference type="Proteomes" id="UP000236751">
    <property type="component" value="Unassembled WGS sequence"/>
</dbReference>
<dbReference type="PANTHER" id="PTHR33991">
    <property type="entry name" value="DNA REPAIR PROTEIN RECO"/>
    <property type="match status" value="1"/>
</dbReference>
<reference evidence="9 10" key="1">
    <citation type="submission" date="2016-10" db="EMBL/GenBank/DDBJ databases">
        <authorList>
            <person name="de Groot N.N."/>
        </authorList>
    </citation>
    <scope>NUCLEOTIDE SEQUENCE [LARGE SCALE GENOMIC DNA]</scope>
    <source>
        <strain evidence="9 10">Nl13</strain>
    </source>
</reference>